<evidence type="ECO:0000256" key="3">
    <source>
        <dbReference type="ARBA" id="ARBA00022448"/>
    </source>
</evidence>
<evidence type="ECO:0000256" key="10">
    <source>
        <dbReference type="SAM" id="Coils"/>
    </source>
</evidence>
<keyword evidence="14" id="KW-1185">Reference proteome</keyword>
<feature type="domain" description="AprE-like long alpha-helical hairpin" evidence="11">
    <location>
        <begin position="120"/>
        <end position="309"/>
    </location>
</feature>
<dbReference type="Pfam" id="PF25994">
    <property type="entry name" value="HH_AprE"/>
    <property type="match status" value="1"/>
</dbReference>
<dbReference type="GO" id="GO:0005886">
    <property type="term" value="C:plasma membrane"/>
    <property type="evidence" value="ECO:0007669"/>
    <property type="project" value="UniProtKB-SubCell"/>
</dbReference>
<reference evidence="13 14" key="1">
    <citation type="submission" date="2017-07" db="EMBL/GenBank/DDBJ databases">
        <title>Annotated genome sequence of Bacterioplanes sanyensis isolated from Red Sea.</title>
        <authorList>
            <person name="Rehman Z.U."/>
        </authorList>
    </citation>
    <scope>NUCLEOTIDE SEQUENCE [LARGE SCALE GENOMIC DNA]</scope>
    <source>
        <strain evidence="13 14">NV9</strain>
    </source>
</reference>
<dbReference type="EMBL" id="CP022530">
    <property type="protein sequence ID" value="ASP37518.1"/>
    <property type="molecule type" value="Genomic_DNA"/>
</dbReference>
<evidence type="ECO:0000256" key="4">
    <source>
        <dbReference type="ARBA" id="ARBA00022475"/>
    </source>
</evidence>
<feature type="domain" description="AprE-like beta-barrel" evidence="12">
    <location>
        <begin position="353"/>
        <end position="443"/>
    </location>
</feature>
<keyword evidence="7 9" id="KW-1133">Transmembrane helix</keyword>
<keyword evidence="3 9" id="KW-0813">Transport</keyword>
<keyword evidence="8 9" id="KW-0472">Membrane</keyword>
<evidence type="ECO:0000313" key="14">
    <source>
        <dbReference type="Proteomes" id="UP000202440"/>
    </source>
</evidence>
<dbReference type="OrthoDB" id="9775513at2"/>
<dbReference type="InterPro" id="IPR050739">
    <property type="entry name" value="MFP"/>
</dbReference>
<evidence type="ECO:0000256" key="8">
    <source>
        <dbReference type="ARBA" id="ARBA00023136"/>
    </source>
</evidence>
<evidence type="ECO:0000259" key="12">
    <source>
        <dbReference type="Pfam" id="PF26002"/>
    </source>
</evidence>
<sequence>MSKQNKDTPVVVGDDGVVHGDYVREMSEVNVADELKIETDHKGRSRFGWWVVAATFLFFGGWAALAKLDGAAIGIGQVVTDSQNRVVQHLEGGVVGEIFVKEGDQVQQGDLLLRLSDARASSELEIVESQLREALGQEARLLAERAAADAVTFPDELLQQSDKAEVEAIVEGQRQVFEARRESYKSNIEIYQKRISALEKQIRGMKARRDNLVGRIQSYEAEVKEWQELFDRQLADRIRLNDMQRELLRLQGEKDSVDAEIAKAEVDISSTRSELMMNKQVYMEEVVTQLRETQQKKADLLSRQVAWRDTLNRMDIRAPATGEVVGFDISTVGAVVQPGKTIMEVVPNEQEFAIKARVQVVDIDRIHPGLMADIRLSAFNFQAAHIIEAEVLRVSADAFTDEKTGEQYYEARLQVTEKGLATMKEQEMYFVPGMPAEVMIKTGERTVMHYLLGPVISLSEKAFREA</sequence>
<dbReference type="InterPro" id="IPR058982">
    <property type="entry name" value="Beta-barrel_AprE"/>
</dbReference>
<dbReference type="NCBIfam" id="TIGR01843">
    <property type="entry name" value="type_I_hlyD"/>
    <property type="match status" value="1"/>
</dbReference>
<dbReference type="RefSeq" id="WP_094058736.1">
    <property type="nucleotide sequence ID" value="NZ_CP022530.1"/>
</dbReference>
<protein>
    <recommendedName>
        <fullName evidence="9">Membrane fusion protein (MFP) family protein</fullName>
    </recommendedName>
</protein>
<evidence type="ECO:0000313" key="13">
    <source>
        <dbReference type="EMBL" id="ASP37518.1"/>
    </source>
</evidence>
<comment type="subcellular location">
    <subcellularLocation>
        <location evidence="1 9">Cell inner membrane</location>
        <topology evidence="1 9">Single-pass membrane protein</topology>
    </subcellularLocation>
</comment>
<evidence type="ECO:0000256" key="9">
    <source>
        <dbReference type="RuleBase" id="RU365093"/>
    </source>
</evidence>
<dbReference type="AlphaFoldDB" id="A0A222FET4"/>
<comment type="similarity">
    <text evidence="2 9">Belongs to the membrane fusion protein (MFP) (TC 8.A.1) family.</text>
</comment>
<evidence type="ECO:0000259" key="11">
    <source>
        <dbReference type="Pfam" id="PF25994"/>
    </source>
</evidence>
<dbReference type="Pfam" id="PF26002">
    <property type="entry name" value="Beta-barrel_AprE"/>
    <property type="match status" value="1"/>
</dbReference>
<keyword evidence="6 9" id="KW-0812">Transmembrane</keyword>
<keyword evidence="10" id="KW-0175">Coiled coil</keyword>
<accession>A0A222FET4</accession>
<proteinExistence type="inferred from homology"/>
<dbReference type="PANTHER" id="PTHR30386">
    <property type="entry name" value="MEMBRANE FUSION SUBUNIT OF EMRAB-TOLC MULTIDRUG EFFLUX PUMP"/>
    <property type="match status" value="1"/>
</dbReference>
<evidence type="ECO:0000256" key="7">
    <source>
        <dbReference type="ARBA" id="ARBA00022989"/>
    </source>
</evidence>
<feature type="transmembrane region" description="Helical" evidence="9">
    <location>
        <begin position="47"/>
        <end position="65"/>
    </location>
</feature>
<dbReference type="Gene3D" id="2.40.30.170">
    <property type="match status" value="1"/>
</dbReference>
<gene>
    <name evidence="13" type="ORF">CHH28_01995</name>
</gene>
<keyword evidence="5 9" id="KW-0997">Cell inner membrane</keyword>
<dbReference type="GO" id="GO:0015031">
    <property type="term" value="P:protein transport"/>
    <property type="evidence" value="ECO:0007669"/>
    <property type="project" value="InterPro"/>
</dbReference>
<dbReference type="KEGG" id="bsan:CHH28_01995"/>
<evidence type="ECO:0000256" key="2">
    <source>
        <dbReference type="ARBA" id="ARBA00009477"/>
    </source>
</evidence>
<dbReference type="InterPro" id="IPR058781">
    <property type="entry name" value="HH_AprE-like"/>
</dbReference>
<dbReference type="PRINTS" id="PR01490">
    <property type="entry name" value="RTXTOXIND"/>
</dbReference>
<keyword evidence="4 9" id="KW-1003">Cell membrane</keyword>
<dbReference type="InterPro" id="IPR010129">
    <property type="entry name" value="T1SS_HlyD"/>
</dbReference>
<dbReference type="PANTHER" id="PTHR30386:SF17">
    <property type="entry name" value="ALKALINE PROTEASE SECRETION PROTEIN APRE"/>
    <property type="match status" value="1"/>
</dbReference>
<organism evidence="13 14">
    <name type="scientific">Bacterioplanes sanyensis</name>
    <dbReference type="NCBI Taxonomy" id="1249553"/>
    <lineage>
        <taxon>Bacteria</taxon>
        <taxon>Pseudomonadati</taxon>
        <taxon>Pseudomonadota</taxon>
        <taxon>Gammaproteobacteria</taxon>
        <taxon>Oceanospirillales</taxon>
        <taxon>Oceanospirillaceae</taxon>
        <taxon>Bacterioplanes</taxon>
    </lineage>
</organism>
<evidence type="ECO:0000256" key="1">
    <source>
        <dbReference type="ARBA" id="ARBA00004377"/>
    </source>
</evidence>
<dbReference type="Gene3D" id="2.40.50.100">
    <property type="match status" value="1"/>
</dbReference>
<name>A0A222FET4_9GAMM</name>
<evidence type="ECO:0000256" key="5">
    <source>
        <dbReference type="ARBA" id="ARBA00022519"/>
    </source>
</evidence>
<feature type="coiled-coil region" evidence="10">
    <location>
        <begin position="174"/>
        <end position="303"/>
    </location>
</feature>
<evidence type="ECO:0000256" key="6">
    <source>
        <dbReference type="ARBA" id="ARBA00022692"/>
    </source>
</evidence>
<dbReference type="Proteomes" id="UP000202440">
    <property type="component" value="Chromosome"/>
</dbReference>